<gene>
    <name evidence="3" type="ORF">A3A33_03840</name>
</gene>
<evidence type="ECO:0000259" key="2">
    <source>
        <dbReference type="Pfam" id="PF01471"/>
    </source>
</evidence>
<dbReference type="SUPFAM" id="SSF47090">
    <property type="entry name" value="PGBD-like"/>
    <property type="match status" value="1"/>
</dbReference>
<accession>A0A1F8GWE7</accession>
<dbReference type="Proteomes" id="UP000179047">
    <property type="component" value="Unassembled WGS sequence"/>
</dbReference>
<feature type="region of interest" description="Disordered" evidence="1">
    <location>
        <begin position="422"/>
        <end position="444"/>
    </location>
</feature>
<feature type="compositionally biased region" description="Polar residues" evidence="1">
    <location>
        <begin position="422"/>
        <end position="431"/>
    </location>
</feature>
<sequence length="487" mass="52762">MNPPKLSVLVGVLAILLVGTNGAWMKGASDLSKELDAFNDDKSEQSLLTVGLSTSDASSNSNLTIDSCPELFPNEINFGLGAVDGPEKKVTQLQKFLKAYFNSDSQSIVSGTFDTETESALKEFQRANKVGIGTSQITYNRSLQQSGILDADTYTAIYQRCWPKVHPKLRSLTPLSGGVGTIVTARGQDLPRRIPINVFITEDKHTSWLNIFNPFHATRVLIKFDPLTRFVATNFPDPVKDLISTYDPLTRALVRGTGIPLLKDNRTAVIANVFPQEDGSFKFAIPKLTKDRYQIVLDTYWGKTQDNNPRGSAPVLTIGGEVVVAPEDSKSSKTCVAITDQNACVGSTGPICEWYNGACKLPSCGGLSIATGTNDPSKYRFYCGKKPGSRWSLLGATDDCGWSEGSTQNGCFYQFVDDNMNPPSANSTPRPVSTPEKIPGGGSSSDNTPYCWNTYPNHGTKAAANCNSNPRCTYDWSLPDGGHCTGM</sequence>
<organism evidence="3 4">
    <name type="scientific">Candidatus Yanofskybacteria bacterium RIFCSPLOWO2_01_FULL_49_25</name>
    <dbReference type="NCBI Taxonomy" id="1802701"/>
    <lineage>
        <taxon>Bacteria</taxon>
        <taxon>Candidatus Yanofskyibacteriota</taxon>
    </lineage>
</organism>
<comment type="caution">
    <text evidence="3">The sequence shown here is derived from an EMBL/GenBank/DDBJ whole genome shotgun (WGS) entry which is preliminary data.</text>
</comment>
<dbReference type="InterPro" id="IPR036365">
    <property type="entry name" value="PGBD-like_sf"/>
</dbReference>
<evidence type="ECO:0000313" key="4">
    <source>
        <dbReference type="Proteomes" id="UP000179047"/>
    </source>
</evidence>
<proteinExistence type="predicted"/>
<dbReference type="InterPro" id="IPR002477">
    <property type="entry name" value="Peptidoglycan-bd-like"/>
</dbReference>
<evidence type="ECO:0000256" key="1">
    <source>
        <dbReference type="SAM" id="MobiDB-lite"/>
    </source>
</evidence>
<dbReference type="Pfam" id="PF01471">
    <property type="entry name" value="PG_binding_1"/>
    <property type="match status" value="1"/>
</dbReference>
<dbReference type="EMBL" id="MGKP01000008">
    <property type="protein sequence ID" value="OGN29320.1"/>
    <property type="molecule type" value="Genomic_DNA"/>
</dbReference>
<dbReference type="AlphaFoldDB" id="A0A1F8GWE7"/>
<feature type="domain" description="Peptidoglycan binding-like" evidence="2">
    <location>
        <begin position="88"/>
        <end position="129"/>
    </location>
</feature>
<dbReference type="Gene3D" id="1.10.101.10">
    <property type="entry name" value="PGBD-like superfamily/PGBD"/>
    <property type="match status" value="1"/>
</dbReference>
<dbReference type="InterPro" id="IPR036366">
    <property type="entry name" value="PGBDSf"/>
</dbReference>
<evidence type="ECO:0000313" key="3">
    <source>
        <dbReference type="EMBL" id="OGN29320.1"/>
    </source>
</evidence>
<protein>
    <recommendedName>
        <fullName evidence="2">Peptidoglycan binding-like domain-containing protein</fullName>
    </recommendedName>
</protein>
<name>A0A1F8GWE7_9BACT</name>
<reference evidence="3 4" key="1">
    <citation type="journal article" date="2016" name="Nat. Commun.">
        <title>Thousands of microbial genomes shed light on interconnected biogeochemical processes in an aquifer system.</title>
        <authorList>
            <person name="Anantharaman K."/>
            <person name="Brown C.T."/>
            <person name="Hug L.A."/>
            <person name="Sharon I."/>
            <person name="Castelle C.J."/>
            <person name="Probst A.J."/>
            <person name="Thomas B.C."/>
            <person name="Singh A."/>
            <person name="Wilkins M.J."/>
            <person name="Karaoz U."/>
            <person name="Brodie E.L."/>
            <person name="Williams K.H."/>
            <person name="Hubbard S.S."/>
            <person name="Banfield J.F."/>
        </authorList>
    </citation>
    <scope>NUCLEOTIDE SEQUENCE [LARGE SCALE GENOMIC DNA]</scope>
</reference>